<dbReference type="Gene3D" id="3.40.50.300">
    <property type="entry name" value="P-loop containing nucleotide triphosphate hydrolases"/>
    <property type="match status" value="1"/>
</dbReference>
<gene>
    <name evidence="5" type="ORF">SAMN00768000_3198</name>
</gene>
<dbReference type="PANTHER" id="PTHR43392">
    <property type="entry name" value="AAA-TYPE ATPASE FAMILY PROTEIN / ANKYRIN REPEAT FAMILY PROTEIN"/>
    <property type="match status" value="1"/>
</dbReference>
<evidence type="ECO:0000256" key="3">
    <source>
        <dbReference type="ARBA" id="ARBA00022840"/>
    </source>
</evidence>
<dbReference type="Pfam" id="PF00004">
    <property type="entry name" value="AAA"/>
    <property type="match status" value="1"/>
</dbReference>
<comment type="similarity">
    <text evidence="1">Belongs to the CbxX/CfxQ family.</text>
</comment>
<dbReference type="CDD" id="cd00009">
    <property type="entry name" value="AAA"/>
    <property type="match status" value="1"/>
</dbReference>
<evidence type="ECO:0000313" key="5">
    <source>
        <dbReference type="EMBL" id="SMC07091.1"/>
    </source>
</evidence>
<evidence type="ECO:0000256" key="1">
    <source>
        <dbReference type="ARBA" id="ARBA00010378"/>
    </source>
</evidence>
<accession>A0A1W1WLB3</accession>
<dbReference type="EMBL" id="FWWY01000001">
    <property type="protein sequence ID" value="SMC07091.1"/>
    <property type="molecule type" value="Genomic_DNA"/>
</dbReference>
<dbReference type="InterPro" id="IPR027417">
    <property type="entry name" value="P-loop_NTPase"/>
</dbReference>
<evidence type="ECO:0000256" key="2">
    <source>
        <dbReference type="ARBA" id="ARBA00022741"/>
    </source>
</evidence>
<organism evidence="5 6">
    <name type="scientific">Sulfobacillus thermosulfidooxidans (strain DSM 9293 / VKM B-1269 / AT-1)</name>
    <dbReference type="NCBI Taxonomy" id="929705"/>
    <lineage>
        <taxon>Bacteria</taxon>
        <taxon>Bacillati</taxon>
        <taxon>Bacillota</taxon>
        <taxon>Clostridia</taxon>
        <taxon>Eubacteriales</taxon>
        <taxon>Clostridiales Family XVII. Incertae Sedis</taxon>
        <taxon>Sulfobacillus</taxon>
    </lineage>
</organism>
<evidence type="ECO:0000313" key="6">
    <source>
        <dbReference type="Proteomes" id="UP000192660"/>
    </source>
</evidence>
<keyword evidence="6" id="KW-1185">Reference proteome</keyword>
<dbReference type="PRINTS" id="PR00819">
    <property type="entry name" value="CBXCFQXSUPER"/>
</dbReference>
<dbReference type="Pfam" id="PF17866">
    <property type="entry name" value="AAA_lid_6"/>
    <property type="match status" value="1"/>
</dbReference>
<dbReference type="GO" id="GO:0016887">
    <property type="term" value="F:ATP hydrolysis activity"/>
    <property type="evidence" value="ECO:0007669"/>
    <property type="project" value="InterPro"/>
</dbReference>
<feature type="domain" description="AAA+ ATPase" evidence="4">
    <location>
        <begin position="175"/>
        <end position="313"/>
    </location>
</feature>
<dbReference type="GO" id="GO:0005524">
    <property type="term" value="F:ATP binding"/>
    <property type="evidence" value="ECO:0007669"/>
    <property type="project" value="UniProtKB-KW"/>
</dbReference>
<dbReference type="STRING" id="28034.BFX07_06345"/>
<dbReference type="InterPro" id="IPR003593">
    <property type="entry name" value="AAA+_ATPase"/>
</dbReference>
<dbReference type="PANTHER" id="PTHR43392:SF2">
    <property type="entry name" value="AAA-TYPE ATPASE FAMILY PROTEIN _ ANKYRIN REPEAT FAMILY PROTEIN"/>
    <property type="match status" value="1"/>
</dbReference>
<dbReference type="InterPro" id="IPR000641">
    <property type="entry name" value="CbxX/CfxQ"/>
</dbReference>
<dbReference type="AlphaFoldDB" id="A0A1W1WLB3"/>
<dbReference type="InterPro" id="IPR041627">
    <property type="entry name" value="AAA_lid_6"/>
</dbReference>
<name>A0A1W1WLB3_SULTA</name>
<keyword evidence="3" id="KW-0067">ATP-binding</keyword>
<dbReference type="Gene3D" id="1.10.8.60">
    <property type="match status" value="1"/>
</dbReference>
<keyword evidence="2" id="KW-0547">Nucleotide-binding</keyword>
<dbReference type="Proteomes" id="UP000192660">
    <property type="component" value="Unassembled WGS sequence"/>
</dbReference>
<dbReference type="SMART" id="SM00382">
    <property type="entry name" value="AAA"/>
    <property type="match status" value="1"/>
</dbReference>
<sequence length="400" mass="44703">MIHADEALSAAGCSGSFACLRAHARIEGTSPVGSRPLVRVFSWTGSIFLPPAYRLVMSVGGGEIMLDAMNDPEYPKNPLTSREVIAWFESGHLASDKAVRYLAQLDTRGGPNTNPFQRTASHFTGETRHKRVESILRELDDLVGLKEVKQMVHEIRAYVEVQQRRQQLGLVSASQTLHMIFSGAPGTGKTTVARIIGRLFQALDVLPKGHMLEVERADLVGEYIGHTAQKTREVIKRALGGVMFVDEAYSLARGGEKDFGKEAIDTLVKAMEDHRDEFLLILAGYPDEMAWFLSTNPGLLSRFPIHMHFPDYAASELMAIARSMLLERQYHLTTEADRQLTEFLTRSQGHWHTNAGNARLVRNIIERAIRRQAVRLVSHIDSTSRDDLMTLTWADVEGGW</sequence>
<evidence type="ECO:0000259" key="4">
    <source>
        <dbReference type="SMART" id="SM00382"/>
    </source>
</evidence>
<dbReference type="InterPro" id="IPR050773">
    <property type="entry name" value="CbxX/CfxQ_RuBisCO_ESX"/>
</dbReference>
<protein>
    <submittedName>
        <fullName evidence="5">Stage V sporulation protein K</fullName>
    </submittedName>
</protein>
<dbReference type="FunFam" id="3.40.50.300:FF:000216">
    <property type="entry name" value="Type VII secretion ATPase EccA"/>
    <property type="match status" value="1"/>
</dbReference>
<dbReference type="SUPFAM" id="SSF52540">
    <property type="entry name" value="P-loop containing nucleoside triphosphate hydrolases"/>
    <property type="match status" value="1"/>
</dbReference>
<reference evidence="6" key="1">
    <citation type="submission" date="2017-04" db="EMBL/GenBank/DDBJ databases">
        <authorList>
            <person name="Varghese N."/>
            <person name="Submissions S."/>
        </authorList>
    </citation>
    <scope>NUCLEOTIDE SEQUENCE [LARGE SCALE GENOMIC DNA]</scope>
    <source>
        <strain evidence="6">DSM 9293</strain>
    </source>
</reference>
<dbReference type="InterPro" id="IPR003959">
    <property type="entry name" value="ATPase_AAA_core"/>
</dbReference>
<proteinExistence type="inferred from homology"/>